<dbReference type="PANTHER" id="PTHR30204:SF82">
    <property type="entry name" value="TRANSCRIPTIONAL REGULATOR, MERR FAMILY"/>
    <property type="match status" value="1"/>
</dbReference>
<dbReference type="Gene3D" id="1.10.1660.10">
    <property type="match status" value="1"/>
</dbReference>
<comment type="caution">
    <text evidence="3">The sequence shown here is derived from an EMBL/GenBank/DDBJ whole genome shotgun (WGS) entry which is preliminary data.</text>
</comment>
<protein>
    <submittedName>
        <fullName evidence="3">MerR family transcriptional regulator</fullName>
    </submittedName>
</protein>
<keyword evidence="4" id="KW-1185">Reference proteome</keyword>
<dbReference type="RefSeq" id="WP_148623952.1">
    <property type="nucleotide sequence ID" value="NZ_SDGZ01000028.1"/>
</dbReference>
<proteinExistence type="predicted"/>
<dbReference type="GO" id="GO:0003700">
    <property type="term" value="F:DNA-binding transcription factor activity"/>
    <property type="evidence" value="ECO:0007669"/>
    <property type="project" value="InterPro"/>
</dbReference>
<dbReference type="InterPro" id="IPR000551">
    <property type="entry name" value="MerR-type_HTH_dom"/>
</dbReference>
<dbReference type="GO" id="GO:0003677">
    <property type="term" value="F:DNA binding"/>
    <property type="evidence" value="ECO:0007669"/>
    <property type="project" value="UniProtKB-KW"/>
</dbReference>
<dbReference type="PANTHER" id="PTHR30204">
    <property type="entry name" value="REDOX-CYCLING DRUG-SENSING TRANSCRIPTIONAL ACTIVATOR SOXR"/>
    <property type="match status" value="1"/>
</dbReference>
<organism evidence="3 4">
    <name type="scientific">Weissella muntiaci</name>
    <dbReference type="NCBI Taxonomy" id="2508881"/>
    <lineage>
        <taxon>Bacteria</taxon>
        <taxon>Bacillati</taxon>
        <taxon>Bacillota</taxon>
        <taxon>Bacilli</taxon>
        <taxon>Lactobacillales</taxon>
        <taxon>Lactobacillaceae</taxon>
        <taxon>Weissella</taxon>
    </lineage>
</organism>
<evidence type="ECO:0000259" key="2">
    <source>
        <dbReference type="PROSITE" id="PS50937"/>
    </source>
</evidence>
<dbReference type="InterPro" id="IPR009061">
    <property type="entry name" value="DNA-bd_dom_put_sf"/>
</dbReference>
<dbReference type="CDD" id="cd01109">
    <property type="entry name" value="HTH_YyaN"/>
    <property type="match status" value="1"/>
</dbReference>
<dbReference type="SMART" id="SM00422">
    <property type="entry name" value="HTH_MERR"/>
    <property type="match status" value="1"/>
</dbReference>
<dbReference type="AlphaFoldDB" id="A0A6C2C1F3"/>
<dbReference type="PRINTS" id="PR00040">
    <property type="entry name" value="HTHMERR"/>
</dbReference>
<evidence type="ECO:0000313" key="3">
    <source>
        <dbReference type="EMBL" id="TYC47880.1"/>
    </source>
</evidence>
<dbReference type="PROSITE" id="PS00552">
    <property type="entry name" value="HTH_MERR_1"/>
    <property type="match status" value="1"/>
</dbReference>
<dbReference type="InterPro" id="IPR047057">
    <property type="entry name" value="MerR_fam"/>
</dbReference>
<dbReference type="PROSITE" id="PS50937">
    <property type="entry name" value="HTH_MERR_2"/>
    <property type="match status" value="1"/>
</dbReference>
<gene>
    <name evidence="3" type="ORF">ESZ50_11030</name>
</gene>
<dbReference type="Pfam" id="PF13411">
    <property type="entry name" value="MerR_1"/>
    <property type="match status" value="1"/>
</dbReference>
<evidence type="ECO:0000256" key="1">
    <source>
        <dbReference type="ARBA" id="ARBA00023125"/>
    </source>
</evidence>
<reference evidence="3 4" key="1">
    <citation type="submission" date="2019-01" db="EMBL/GenBank/DDBJ databases">
        <title>Weissella sp. nov., a novel lactic acid bacterium isolated from animal feces.</title>
        <authorList>
            <person name="Wang L.-T."/>
        </authorList>
    </citation>
    <scope>NUCLEOTIDE SEQUENCE [LARGE SCALE GENOMIC DNA]</scope>
    <source>
        <strain evidence="3 4">8H-2</strain>
    </source>
</reference>
<sequence length="176" mass="20527">MDRTYYSIGQVARKLGVSVETLRYYDKEGLLPFVGRDDAGRRKFSSNDMHLLRMIMYLKLSGLSVAKISEFVNLRQDDGDNSLQERFDILLAQENNLKEKLEEIKVTLAYMKFKKWYFMTSIEAGTESIHLVEKSDQIKDDKILEEEYIHFLTERGDVQELAEFLPLAEVTVVDEE</sequence>
<dbReference type="OrthoDB" id="9811174at2"/>
<keyword evidence="1" id="KW-0238">DNA-binding</keyword>
<name>A0A6C2C1F3_9LACO</name>
<dbReference type="EMBL" id="SDGZ01000028">
    <property type="protein sequence ID" value="TYC47880.1"/>
    <property type="molecule type" value="Genomic_DNA"/>
</dbReference>
<accession>A0A6C2C1F3</accession>
<feature type="domain" description="HTH merR-type" evidence="2">
    <location>
        <begin position="5"/>
        <end position="74"/>
    </location>
</feature>
<dbReference type="Proteomes" id="UP000371977">
    <property type="component" value="Unassembled WGS sequence"/>
</dbReference>
<evidence type="ECO:0000313" key="4">
    <source>
        <dbReference type="Proteomes" id="UP000371977"/>
    </source>
</evidence>
<dbReference type="SUPFAM" id="SSF46955">
    <property type="entry name" value="Putative DNA-binding domain"/>
    <property type="match status" value="1"/>
</dbReference>